<comment type="caution">
    <text evidence="6">The sequence shown here is derived from an EMBL/GenBank/DDBJ whole genome shotgun (WGS) entry which is preliminary data.</text>
</comment>
<evidence type="ECO:0000256" key="2">
    <source>
        <dbReference type="ARBA" id="ARBA00023015"/>
    </source>
</evidence>
<dbReference type="InterPro" id="IPR036390">
    <property type="entry name" value="WH_DNA-bd_sf"/>
</dbReference>
<dbReference type="Pfam" id="PF00126">
    <property type="entry name" value="HTH_1"/>
    <property type="match status" value="1"/>
</dbReference>
<dbReference type="InterPro" id="IPR036388">
    <property type="entry name" value="WH-like_DNA-bd_sf"/>
</dbReference>
<gene>
    <name evidence="6" type="ORF">DC430_14330</name>
</gene>
<evidence type="ECO:0000313" key="7">
    <source>
        <dbReference type="Proteomes" id="UP000244335"/>
    </source>
</evidence>
<dbReference type="PANTHER" id="PTHR30419">
    <property type="entry name" value="HTH-TYPE TRANSCRIPTIONAL REGULATOR YBHD"/>
    <property type="match status" value="1"/>
</dbReference>
<comment type="similarity">
    <text evidence="1">Belongs to the LysR transcriptional regulatory family.</text>
</comment>
<dbReference type="InterPro" id="IPR005119">
    <property type="entry name" value="LysR_subst-bd"/>
</dbReference>
<keyword evidence="3" id="KW-0238">DNA-binding</keyword>
<evidence type="ECO:0000313" key="6">
    <source>
        <dbReference type="EMBL" id="PVE53109.1"/>
    </source>
</evidence>
<accession>A0AA92C231</accession>
<dbReference type="SUPFAM" id="SSF53850">
    <property type="entry name" value="Periplasmic binding protein-like II"/>
    <property type="match status" value="1"/>
</dbReference>
<feature type="domain" description="HTH lysR-type" evidence="5">
    <location>
        <begin position="31"/>
        <end position="85"/>
    </location>
</feature>
<name>A0AA92C231_RHIRH</name>
<dbReference type="EMBL" id="QDFR01000004">
    <property type="protein sequence ID" value="PVE53109.1"/>
    <property type="molecule type" value="Genomic_DNA"/>
</dbReference>
<sequence>MTLIAPIGNAIVKGGASRSSSNVGSHMLHGRALRYIDEVARQGSIRKAAKKLNVAASAVNRYILDLETELGAPIFERLPKGLKLTSSGELLIAHIRDTLKAHEAMRNQIKALRGLSRGEVTVATMATLAAGRLAEIVAAYRSAISQVSLRVIVGDRDSVAELVASGRADLALAYNLPEDSRLQRVAEFRHRLGVVVAPHHPLALRKTLRISDCLAYPMVLADRSLSLRELVENLAPARAQLDPVVETNSMELMKRLAYVEPHVTFLNRVDVDRELANGELAFIPLAGGGGLQRLNILHRARGSLSPAASHFINFASERLRLPEDESA</sequence>
<proteinExistence type="inferred from homology"/>
<dbReference type="SUPFAM" id="SSF46785">
    <property type="entry name" value="Winged helix' DNA-binding domain"/>
    <property type="match status" value="1"/>
</dbReference>
<evidence type="ECO:0000256" key="3">
    <source>
        <dbReference type="ARBA" id="ARBA00023125"/>
    </source>
</evidence>
<dbReference type="Gene3D" id="1.10.10.10">
    <property type="entry name" value="Winged helix-like DNA-binding domain superfamily/Winged helix DNA-binding domain"/>
    <property type="match status" value="1"/>
</dbReference>
<dbReference type="InterPro" id="IPR050950">
    <property type="entry name" value="HTH-type_LysR_regulators"/>
</dbReference>
<evidence type="ECO:0000256" key="4">
    <source>
        <dbReference type="ARBA" id="ARBA00023163"/>
    </source>
</evidence>
<dbReference type="PROSITE" id="PS50931">
    <property type="entry name" value="HTH_LYSR"/>
    <property type="match status" value="1"/>
</dbReference>
<keyword evidence="4" id="KW-0804">Transcription</keyword>
<reference evidence="6 7" key="1">
    <citation type="submission" date="2018-04" db="EMBL/GenBank/DDBJ databases">
        <authorList>
            <person name="Hagen T."/>
        </authorList>
    </citation>
    <scope>NUCLEOTIDE SEQUENCE [LARGE SCALE GENOMIC DNA]</scope>
    <source>
        <strain evidence="6 7">TPD7009</strain>
    </source>
</reference>
<dbReference type="InterPro" id="IPR000847">
    <property type="entry name" value="LysR_HTH_N"/>
</dbReference>
<evidence type="ECO:0000259" key="5">
    <source>
        <dbReference type="PROSITE" id="PS50931"/>
    </source>
</evidence>
<protein>
    <submittedName>
        <fullName evidence="6">LysR family transcriptional regulator</fullName>
    </submittedName>
</protein>
<dbReference type="GO" id="GO:0003677">
    <property type="term" value="F:DNA binding"/>
    <property type="evidence" value="ECO:0007669"/>
    <property type="project" value="UniProtKB-KW"/>
</dbReference>
<organism evidence="6 7">
    <name type="scientific">Rhizobium rhizogenes</name>
    <name type="common">Agrobacterium rhizogenes</name>
    <dbReference type="NCBI Taxonomy" id="359"/>
    <lineage>
        <taxon>Bacteria</taxon>
        <taxon>Pseudomonadati</taxon>
        <taxon>Pseudomonadota</taxon>
        <taxon>Alphaproteobacteria</taxon>
        <taxon>Hyphomicrobiales</taxon>
        <taxon>Rhizobiaceae</taxon>
        <taxon>Rhizobium/Agrobacterium group</taxon>
        <taxon>Rhizobium</taxon>
    </lineage>
</organism>
<dbReference type="Gene3D" id="3.40.190.290">
    <property type="match status" value="1"/>
</dbReference>
<dbReference type="GO" id="GO:0005829">
    <property type="term" value="C:cytosol"/>
    <property type="evidence" value="ECO:0007669"/>
    <property type="project" value="TreeGrafter"/>
</dbReference>
<dbReference type="Pfam" id="PF03466">
    <property type="entry name" value="LysR_substrate"/>
    <property type="match status" value="1"/>
</dbReference>
<dbReference type="GO" id="GO:0003700">
    <property type="term" value="F:DNA-binding transcription factor activity"/>
    <property type="evidence" value="ECO:0007669"/>
    <property type="project" value="InterPro"/>
</dbReference>
<evidence type="ECO:0000256" key="1">
    <source>
        <dbReference type="ARBA" id="ARBA00009437"/>
    </source>
</evidence>
<dbReference type="AlphaFoldDB" id="A0AA92C231"/>
<dbReference type="Proteomes" id="UP000244335">
    <property type="component" value="Unassembled WGS sequence"/>
</dbReference>
<keyword evidence="2" id="KW-0805">Transcription regulation</keyword>